<comment type="caution">
    <text evidence="1">The sequence shown here is derived from an EMBL/GenBank/DDBJ whole genome shotgun (WGS) entry which is preliminary data.</text>
</comment>
<protein>
    <submittedName>
        <fullName evidence="1">Uncharacterized protein</fullName>
    </submittedName>
</protein>
<evidence type="ECO:0000313" key="2">
    <source>
        <dbReference type="Proteomes" id="UP000447434"/>
    </source>
</evidence>
<sequence length="50" mass="5631">MLLDALGTKMTTTRACLRWHQLLQSPYPQLDKGLASLSLRKQVLLLNSCC</sequence>
<name>A0A6A4P564_LUPAL</name>
<dbReference type="AlphaFoldDB" id="A0A6A4P564"/>
<organism evidence="1 2">
    <name type="scientific">Lupinus albus</name>
    <name type="common">White lupine</name>
    <name type="synonym">Lupinus termis</name>
    <dbReference type="NCBI Taxonomy" id="3870"/>
    <lineage>
        <taxon>Eukaryota</taxon>
        <taxon>Viridiplantae</taxon>
        <taxon>Streptophyta</taxon>
        <taxon>Embryophyta</taxon>
        <taxon>Tracheophyta</taxon>
        <taxon>Spermatophyta</taxon>
        <taxon>Magnoliopsida</taxon>
        <taxon>eudicotyledons</taxon>
        <taxon>Gunneridae</taxon>
        <taxon>Pentapetalae</taxon>
        <taxon>rosids</taxon>
        <taxon>fabids</taxon>
        <taxon>Fabales</taxon>
        <taxon>Fabaceae</taxon>
        <taxon>Papilionoideae</taxon>
        <taxon>50 kb inversion clade</taxon>
        <taxon>genistoids sensu lato</taxon>
        <taxon>core genistoids</taxon>
        <taxon>Genisteae</taxon>
        <taxon>Lupinus</taxon>
    </lineage>
</organism>
<proteinExistence type="predicted"/>
<evidence type="ECO:0000313" key="1">
    <source>
        <dbReference type="EMBL" id="KAE9596631.1"/>
    </source>
</evidence>
<keyword evidence="2" id="KW-1185">Reference proteome</keyword>
<accession>A0A6A4P564</accession>
<dbReference type="EMBL" id="WOCE01000016">
    <property type="protein sequence ID" value="KAE9596631.1"/>
    <property type="molecule type" value="Genomic_DNA"/>
</dbReference>
<dbReference type="Proteomes" id="UP000447434">
    <property type="component" value="Chromosome 16"/>
</dbReference>
<reference evidence="2" key="1">
    <citation type="journal article" date="2020" name="Nat. Commun.">
        <title>Genome sequence of the cluster root forming white lupin.</title>
        <authorList>
            <person name="Hufnagel B."/>
            <person name="Marques A."/>
            <person name="Soriano A."/>
            <person name="Marques L."/>
            <person name="Divol F."/>
            <person name="Doumas P."/>
            <person name="Sallet E."/>
            <person name="Mancinotti D."/>
            <person name="Carrere S."/>
            <person name="Marande W."/>
            <person name="Arribat S."/>
            <person name="Keller J."/>
            <person name="Huneau C."/>
            <person name="Blein T."/>
            <person name="Aime D."/>
            <person name="Laguerre M."/>
            <person name="Taylor J."/>
            <person name="Schubert V."/>
            <person name="Nelson M."/>
            <person name="Geu-Flores F."/>
            <person name="Crespi M."/>
            <person name="Gallardo-Guerrero K."/>
            <person name="Delaux P.-M."/>
            <person name="Salse J."/>
            <person name="Berges H."/>
            <person name="Guyot R."/>
            <person name="Gouzy J."/>
            <person name="Peret B."/>
        </authorList>
    </citation>
    <scope>NUCLEOTIDE SEQUENCE [LARGE SCALE GENOMIC DNA]</scope>
    <source>
        <strain evidence="2">cv. Amiga</strain>
    </source>
</reference>
<gene>
    <name evidence="1" type="ORF">Lalb_Chr16g0378111</name>
</gene>